<proteinExistence type="inferred from homology"/>
<evidence type="ECO:0000256" key="5">
    <source>
        <dbReference type="ARBA" id="ARBA00022737"/>
    </source>
</evidence>
<dbReference type="FunFam" id="3.30.70.330:FF:000651">
    <property type="entry name" value="Poly(A) binding protein cytoplasmic 1 like"/>
    <property type="match status" value="1"/>
</dbReference>
<feature type="domain" description="RRM" evidence="11">
    <location>
        <begin position="188"/>
        <end position="265"/>
    </location>
</feature>
<feature type="domain" description="RRM" evidence="11">
    <location>
        <begin position="292"/>
        <end position="369"/>
    </location>
</feature>
<comment type="subcellular location">
    <subcellularLocation>
        <location evidence="2">Cytoplasm</location>
    </subcellularLocation>
    <subcellularLocation>
        <location evidence="1">Nucleus</location>
    </subcellularLocation>
</comment>
<organism evidence="12 13">
    <name type="scientific">Arabidopsis arenosa</name>
    <name type="common">Sand rock-cress</name>
    <name type="synonym">Cardaminopsis arenosa</name>
    <dbReference type="NCBI Taxonomy" id="38785"/>
    <lineage>
        <taxon>Eukaryota</taxon>
        <taxon>Viridiplantae</taxon>
        <taxon>Streptophyta</taxon>
        <taxon>Embryophyta</taxon>
        <taxon>Tracheophyta</taxon>
        <taxon>Spermatophyta</taxon>
        <taxon>Magnoliopsida</taxon>
        <taxon>eudicotyledons</taxon>
        <taxon>Gunneridae</taxon>
        <taxon>Pentapetalae</taxon>
        <taxon>rosids</taxon>
        <taxon>malvids</taxon>
        <taxon>Brassicales</taxon>
        <taxon>Brassicaceae</taxon>
        <taxon>Camelineae</taxon>
        <taxon>Arabidopsis</taxon>
    </lineage>
</organism>
<protein>
    <recommendedName>
        <fullName evidence="11">RRM domain-containing protein</fullName>
    </recommendedName>
</protein>
<name>A0A8S1ZH04_ARAAE</name>
<evidence type="ECO:0000256" key="10">
    <source>
        <dbReference type="PROSITE-ProRule" id="PRU00176"/>
    </source>
</evidence>
<dbReference type="SMART" id="SM00361">
    <property type="entry name" value="RRM_1"/>
    <property type="match status" value="2"/>
</dbReference>
<dbReference type="EMBL" id="LR999451">
    <property type="protein sequence ID" value="CAE5959204.1"/>
    <property type="molecule type" value="Genomic_DNA"/>
</dbReference>
<keyword evidence="5" id="KW-0677">Repeat</keyword>
<dbReference type="Proteomes" id="UP000682877">
    <property type="component" value="Chromosome 1"/>
</dbReference>
<dbReference type="InterPro" id="IPR003954">
    <property type="entry name" value="RRM_euk-type"/>
</dbReference>
<dbReference type="GO" id="GO:0006417">
    <property type="term" value="P:regulation of translation"/>
    <property type="evidence" value="ECO:0007669"/>
    <property type="project" value="UniProtKB-KW"/>
</dbReference>
<dbReference type="PANTHER" id="PTHR48025:SF1">
    <property type="entry name" value="RRM DOMAIN-CONTAINING PROTEIN"/>
    <property type="match status" value="1"/>
</dbReference>
<keyword evidence="8" id="KW-0539">Nucleus</keyword>
<dbReference type="PANTHER" id="PTHR48025">
    <property type="entry name" value="OS02G0815200 PROTEIN"/>
    <property type="match status" value="1"/>
</dbReference>
<dbReference type="GO" id="GO:0005737">
    <property type="term" value="C:cytoplasm"/>
    <property type="evidence" value="ECO:0007669"/>
    <property type="project" value="UniProtKB-SubCell"/>
</dbReference>
<keyword evidence="13" id="KW-1185">Reference proteome</keyword>
<evidence type="ECO:0000256" key="1">
    <source>
        <dbReference type="ARBA" id="ARBA00004123"/>
    </source>
</evidence>
<dbReference type="GO" id="GO:0005634">
    <property type="term" value="C:nucleus"/>
    <property type="evidence" value="ECO:0007669"/>
    <property type="project" value="UniProtKB-SubCell"/>
</dbReference>
<accession>A0A8S1ZH04</accession>
<evidence type="ECO:0000313" key="13">
    <source>
        <dbReference type="Proteomes" id="UP000682877"/>
    </source>
</evidence>
<sequence>MGTSENKFEKLTLYVGDLDSSVDDSELYTTFNEITHDVSSVKICRDRNTGSSLGYGYVNFNHGSKAKTAMEMLNFYKLKGKPMRIMFSERDPSKRRGGRGNVFVKNLDESIDNKQLSDMFSAFGKVLSCKVVRDASGVSKGYGFVQFYSELSVNIACNVRNGTLIRNQHIHVSPFVSRRQWDESRVFTNVYVKNLAETTTDADLKMIFEVFGEITSAVVMKDKEGKSRMFGFVNFEKAEAAVTAIEKMNGIVVDEKELHVGRAQRKNNRIQDLKDIFKLEKIKRDMRTRKGMNLYVKNLDYSVDNTKLQELFSEFGTIISCKVMVHSNRISKGVGFVEFSTSEEASKAMLKMNGKVVGNKPIYVSLAQCKEEHKLHLQTQFNNLPWNVVSSTIAPSPHQHPIFSQAVAPATMLSPQPPFRGYNFQSYFMCGSRMPNSCPPMSIPNTMVPQPFCPTLYPPAPPVGLYHSLPLPLLQPNLWNIYRRI</sequence>
<evidence type="ECO:0000256" key="9">
    <source>
        <dbReference type="ARBA" id="ARBA00054110"/>
    </source>
</evidence>
<keyword evidence="7 10" id="KW-0694">RNA-binding</keyword>
<gene>
    <name evidence="12" type="ORF">AARE701A_LOCUS2744</name>
</gene>
<evidence type="ECO:0000256" key="6">
    <source>
        <dbReference type="ARBA" id="ARBA00022845"/>
    </source>
</evidence>
<evidence type="ECO:0000259" key="11">
    <source>
        <dbReference type="PROSITE" id="PS50102"/>
    </source>
</evidence>
<comment type="function">
    <text evidence="9">Binds the poly(A) tail of mRNA. Appears to be an important mediator of the multiple roles of the poly(A) tail in mRNA biogenesis, stability and translation.</text>
</comment>
<dbReference type="AlphaFoldDB" id="A0A8S1ZH04"/>
<comment type="similarity">
    <text evidence="3">Belongs to the polyadenylate-binding protein type-1 family.</text>
</comment>
<feature type="domain" description="RRM" evidence="11">
    <location>
        <begin position="100"/>
        <end position="177"/>
    </location>
</feature>
<reference evidence="12" key="1">
    <citation type="submission" date="2021-01" db="EMBL/GenBank/DDBJ databases">
        <authorList>
            <person name="Bezrukov I."/>
        </authorList>
    </citation>
    <scope>NUCLEOTIDE SEQUENCE</scope>
</reference>
<evidence type="ECO:0000313" key="12">
    <source>
        <dbReference type="EMBL" id="CAE5959204.1"/>
    </source>
</evidence>
<keyword evidence="4" id="KW-0963">Cytoplasm</keyword>
<evidence type="ECO:0000256" key="7">
    <source>
        <dbReference type="ARBA" id="ARBA00022884"/>
    </source>
</evidence>
<evidence type="ECO:0000256" key="2">
    <source>
        <dbReference type="ARBA" id="ARBA00004496"/>
    </source>
</evidence>
<dbReference type="CDD" id="cd12380">
    <property type="entry name" value="RRM3_I_PABPs"/>
    <property type="match status" value="1"/>
</dbReference>
<dbReference type="InterPro" id="IPR000504">
    <property type="entry name" value="RRM_dom"/>
</dbReference>
<evidence type="ECO:0000256" key="8">
    <source>
        <dbReference type="ARBA" id="ARBA00023242"/>
    </source>
</evidence>
<dbReference type="GO" id="GO:0003729">
    <property type="term" value="F:mRNA binding"/>
    <property type="evidence" value="ECO:0007669"/>
    <property type="project" value="TreeGrafter"/>
</dbReference>
<dbReference type="SUPFAM" id="SSF54928">
    <property type="entry name" value="RNA-binding domain, RBD"/>
    <property type="match status" value="2"/>
</dbReference>
<dbReference type="PROSITE" id="PS50102">
    <property type="entry name" value="RRM"/>
    <property type="match status" value="4"/>
</dbReference>
<keyword evidence="6" id="KW-0810">Translation regulation</keyword>
<dbReference type="SMART" id="SM00360">
    <property type="entry name" value="RRM"/>
    <property type="match status" value="4"/>
</dbReference>
<evidence type="ECO:0000256" key="3">
    <source>
        <dbReference type="ARBA" id="ARBA00008557"/>
    </source>
</evidence>
<dbReference type="Gene3D" id="3.30.70.330">
    <property type="match status" value="4"/>
</dbReference>
<feature type="domain" description="RRM" evidence="11">
    <location>
        <begin position="11"/>
        <end position="90"/>
    </location>
</feature>
<dbReference type="InterPro" id="IPR050502">
    <property type="entry name" value="Euk_RNA-bind_prot"/>
</dbReference>
<dbReference type="InterPro" id="IPR035979">
    <property type="entry name" value="RBD_domain_sf"/>
</dbReference>
<dbReference type="Pfam" id="PF00076">
    <property type="entry name" value="RRM_1"/>
    <property type="match status" value="4"/>
</dbReference>
<evidence type="ECO:0000256" key="4">
    <source>
        <dbReference type="ARBA" id="ARBA00022490"/>
    </source>
</evidence>
<dbReference type="InterPro" id="IPR012677">
    <property type="entry name" value="Nucleotide-bd_a/b_plait_sf"/>
</dbReference>